<dbReference type="EMBL" id="GGLE01000529">
    <property type="protein sequence ID" value="MBY04655.1"/>
    <property type="molecule type" value="Transcribed_RNA"/>
</dbReference>
<evidence type="ECO:0000313" key="9">
    <source>
        <dbReference type="EMBL" id="MBY04655.1"/>
    </source>
</evidence>
<dbReference type="AlphaFoldDB" id="A0A2R5L597"/>
<evidence type="ECO:0000256" key="1">
    <source>
        <dbReference type="ARBA" id="ARBA00004123"/>
    </source>
</evidence>
<organism evidence="9">
    <name type="scientific">Ornithodoros turicata</name>
    <dbReference type="NCBI Taxonomy" id="34597"/>
    <lineage>
        <taxon>Eukaryota</taxon>
        <taxon>Metazoa</taxon>
        <taxon>Ecdysozoa</taxon>
        <taxon>Arthropoda</taxon>
        <taxon>Chelicerata</taxon>
        <taxon>Arachnida</taxon>
        <taxon>Acari</taxon>
        <taxon>Parasitiformes</taxon>
        <taxon>Ixodida</taxon>
        <taxon>Ixodoidea</taxon>
        <taxon>Argasidae</taxon>
        <taxon>Ornithodorinae</taxon>
        <taxon>Ornithodoros</taxon>
    </lineage>
</organism>
<dbReference type="InterPro" id="IPR007889">
    <property type="entry name" value="HTH_Psq"/>
</dbReference>
<feature type="compositionally biased region" description="Polar residues" evidence="7">
    <location>
        <begin position="173"/>
        <end position="183"/>
    </location>
</feature>
<name>A0A2R5L597_9ACAR</name>
<dbReference type="CDD" id="cd18315">
    <property type="entry name" value="BTB_POZ_BAB-like"/>
    <property type="match status" value="1"/>
</dbReference>
<evidence type="ECO:0000256" key="6">
    <source>
        <dbReference type="ARBA" id="ARBA00037382"/>
    </source>
</evidence>
<dbReference type="PROSITE" id="PS50097">
    <property type="entry name" value="BTB"/>
    <property type="match status" value="1"/>
</dbReference>
<dbReference type="GO" id="GO:0003677">
    <property type="term" value="F:DNA binding"/>
    <property type="evidence" value="ECO:0007669"/>
    <property type="project" value="InterPro"/>
</dbReference>
<feature type="compositionally biased region" description="Polar residues" evidence="7">
    <location>
        <begin position="317"/>
        <end position="331"/>
    </location>
</feature>
<evidence type="ECO:0000256" key="2">
    <source>
        <dbReference type="ARBA" id="ARBA00022473"/>
    </source>
</evidence>
<keyword evidence="5" id="KW-0539">Nucleus</keyword>
<feature type="region of interest" description="Disordered" evidence="7">
    <location>
        <begin position="302"/>
        <end position="344"/>
    </location>
</feature>
<evidence type="ECO:0000256" key="5">
    <source>
        <dbReference type="ARBA" id="ARBA00023242"/>
    </source>
</evidence>
<dbReference type="GO" id="GO:0035167">
    <property type="term" value="P:larval lymph gland hemopoiesis"/>
    <property type="evidence" value="ECO:0007669"/>
    <property type="project" value="UniProtKB-ARBA"/>
</dbReference>
<dbReference type="GO" id="GO:0007464">
    <property type="term" value="P:R3/R4 cell fate commitment"/>
    <property type="evidence" value="ECO:0007669"/>
    <property type="project" value="UniProtKB-ARBA"/>
</dbReference>
<dbReference type="InterPro" id="IPR009057">
    <property type="entry name" value="Homeodomain-like_sf"/>
</dbReference>
<evidence type="ECO:0000256" key="4">
    <source>
        <dbReference type="ARBA" id="ARBA00022902"/>
    </source>
</evidence>
<dbReference type="SUPFAM" id="SSF54695">
    <property type="entry name" value="POZ domain"/>
    <property type="match status" value="1"/>
</dbReference>
<keyword evidence="3" id="KW-0221">Differentiation</keyword>
<evidence type="ECO:0000259" key="8">
    <source>
        <dbReference type="PROSITE" id="PS50097"/>
    </source>
</evidence>
<dbReference type="GO" id="GO:0045467">
    <property type="term" value="P:R7 cell development"/>
    <property type="evidence" value="ECO:0007669"/>
    <property type="project" value="UniProtKB-ARBA"/>
</dbReference>
<dbReference type="SMART" id="SM00225">
    <property type="entry name" value="BTB"/>
    <property type="match status" value="1"/>
</dbReference>
<feature type="domain" description="BTB" evidence="8">
    <location>
        <begin position="31"/>
        <end position="96"/>
    </location>
</feature>
<dbReference type="Pfam" id="PF05225">
    <property type="entry name" value="HTH_psq"/>
    <property type="match status" value="1"/>
</dbReference>
<comment type="subcellular location">
    <subcellularLocation>
        <location evidence="1">Nucleus</location>
    </subcellularLocation>
</comment>
<dbReference type="Gene3D" id="3.30.710.10">
    <property type="entry name" value="Potassium Channel Kv1.1, Chain A"/>
    <property type="match status" value="1"/>
</dbReference>
<dbReference type="GO" id="GO:0007526">
    <property type="term" value="P:larval somatic muscle development"/>
    <property type="evidence" value="ECO:0007669"/>
    <property type="project" value="UniProtKB-ARBA"/>
</dbReference>
<dbReference type="GO" id="GO:0006357">
    <property type="term" value="P:regulation of transcription by RNA polymerase II"/>
    <property type="evidence" value="ECO:0007669"/>
    <property type="project" value="TreeGrafter"/>
</dbReference>
<dbReference type="PANTHER" id="PTHR23110">
    <property type="entry name" value="BTB DOMAIN TRANSCRIPTION FACTOR"/>
    <property type="match status" value="1"/>
</dbReference>
<dbReference type="GO" id="GO:0048813">
    <property type="term" value="P:dendrite morphogenesis"/>
    <property type="evidence" value="ECO:0007669"/>
    <property type="project" value="UniProtKB-ARBA"/>
</dbReference>
<reference evidence="9" key="1">
    <citation type="submission" date="2018-03" db="EMBL/GenBank/DDBJ databases">
        <title>The relapsing fever spirochete Borrelia turicatae persists in the highly oxidative environment of its soft-bodied tick vector.</title>
        <authorList>
            <person name="Bourret T.J."/>
            <person name="Boyle W.K."/>
            <person name="Valenzuela J.G."/>
            <person name="Oliveira F."/>
            <person name="Lopez J.E."/>
        </authorList>
    </citation>
    <scope>NUCLEOTIDE SEQUENCE</scope>
    <source>
        <strain evidence="9">Kansas strain/isolate</strain>
        <tissue evidence="9">Salivary glands</tissue>
    </source>
</reference>
<evidence type="ECO:0000256" key="7">
    <source>
        <dbReference type="SAM" id="MobiDB-lite"/>
    </source>
</evidence>
<keyword evidence="2" id="KW-0217">Developmental protein</keyword>
<dbReference type="InterPro" id="IPR011333">
    <property type="entry name" value="SKP1/BTB/POZ_sf"/>
</dbReference>
<evidence type="ECO:0000256" key="3">
    <source>
        <dbReference type="ARBA" id="ARBA00022782"/>
    </source>
</evidence>
<dbReference type="SUPFAM" id="SSF46689">
    <property type="entry name" value="Homeodomain-like"/>
    <property type="match status" value="1"/>
</dbReference>
<dbReference type="PANTHER" id="PTHR23110:SF111">
    <property type="entry name" value="LONGITUDINALS LACKING PROTEIN, ISOFORMS F_I_K_T"/>
    <property type="match status" value="1"/>
</dbReference>
<dbReference type="GO" id="GO:0008406">
    <property type="term" value="P:gonad development"/>
    <property type="evidence" value="ECO:0007669"/>
    <property type="project" value="UniProtKB-ARBA"/>
</dbReference>
<dbReference type="Gene3D" id="1.10.10.60">
    <property type="entry name" value="Homeodomain-like"/>
    <property type="match status" value="1"/>
</dbReference>
<keyword evidence="4" id="KW-0524">Neurogenesis</keyword>
<feature type="region of interest" description="Disordered" evidence="7">
    <location>
        <begin position="117"/>
        <end position="199"/>
    </location>
</feature>
<dbReference type="GO" id="GO:0016199">
    <property type="term" value="P:axon midline choice point recognition"/>
    <property type="evidence" value="ECO:0007669"/>
    <property type="project" value="UniProtKB-ARBA"/>
</dbReference>
<dbReference type="InterPro" id="IPR000210">
    <property type="entry name" value="BTB/POZ_dom"/>
</dbReference>
<dbReference type="GO" id="GO:0005634">
    <property type="term" value="C:nucleus"/>
    <property type="evidence" value="ECO:0007669"/>
    <property type="project" value="UniProtKB-SubCell"/>
</dbReference>
<protein>
    <recommendedName>
        <fullName evidence="8">BTB domain-containing protein</fullName>
    </recommendedName>
</protein>
<sequence>MGSQQFCLKWKSHYNNLLSALDQLLFSESFTDVTLACEGLTLKAHKAVLSACSPFFQGLFVENKCQHPIVILKDFKYAELRAIVDFMYHGEVNVSREHLSSLLKAAEALQVKGLTDLTGDTPELSEEMQSVDVPCIPTESSSTGSKRSVKSPPTSKRKRVKPRHVSPRGARSDQGNAHSSADEQTCDQDGENSNGTDVAVSPLHLNSVSVGSPSATFTAGSNLNKSKPRSSVLETLLSAKDFKAQDMEAEFEPSKLIEQALAAESPQDPAAGILNEESHQKLFPASSQLSLLATAKMLESQSTTADGDSSAPVLPSFTDSPSNSTSNQGTQPLFPARGGRNSGWTEDQMQKALNAVFSEGVPMTTAARRFGIPKTTLLYRLQNSFRSPKT</sequence>
<feature type="compositionally biased region" description="Basic residues" evidence="7">
    <location>
        <begin position="155"/>
        <end position="166"/>
    </location>
</feature>
<dbReference type="InterPro" id="IPR051095">
    <property type="entry name" value="Dros_DevTransReg"/>
</dbReference>
<accession>A0A2R5L597</accession>
<comment type="function">
    <text evidence="6">Putative transcription factor required for axon growth and guidance in the central and peripheral nervous systems. Repels CNS axons away from the midline by promoting the expression of the midline repellent sli and its receptor robo.</text>
</comment>
<proteinExistence type="predicted"/>
<dbReference type="GO" id="GO:0045476">
    <property type="term" value="P:nurse cell apoptotic process"/>
    <property type="evidence" value="ECO:0007669"/>
    <property type="project" value="UniProtKB-ARBA"/>
</dbReference>
<dbReference type="Pfam" id="PF00651">
    <property type="entry name" value="BTB"/>
    <property type="match status" value="1"/>
</dbReference>